<reference evidence="1" key="1">
    <citation type="submission" date="2020-05" db="EMBL/GenBank/DDBJ databases">
        <authorList>
            <person name="Chiriac C."/>
            <person name="Salcher M."/>
            <person name="Ghai R."/>
            <person name="Kavagutti S V."/>
        </authorList>
    </citation>
    <scope>NUCLEOTIDE SEQUENCE</scope>
</reference>
<proteinExistence type="predicted"/>
<evidence type="ECO:0000313" key="1">
    <source>
        <dbReference type="EMBL" id="CAB5220982.1"/>
    </source>
</evidence>
<dbReference type="EMBL" id="LR798286">
    <property type="protein sequence ID" value="CAB5220982.1"/>
    <property type="molecule type" value="Genomic_DNA"/>
</dbReference>
<gene>
    <name evidence="1" type="ORF">UFOVP241_59</name>
</gene>
<sequence length="53" mass="5961">MSEPANPPLDPCLWVRDLDDILSEEGQKAVAAIRQQCQCAECKQLREAKHDPL</sequence>
<organism evidence="1">
    <name type="scientific">uncultured Caudovirales phage</name>
    <dbReference type="NCBI Taxonomy" id="2100421"/>
    <lineage>
        <taxon>Viruses</taxon>
        <taxon>Duplodnaviria</taxon>
        <taxon>Heunggongvirae</taxon>
        <taxon>Uroviricota</taxon>
        <taxon>Caudoviricetes</taxon>
        <taxon>Peduoviridae</taxon>
        <taxon>Maltschvirus</taxon>
        <taxon>Maltschvirus maltsch</taxon>
    </lineage>
</organism>
<name>A0A6J7WWA4_9CAUD</name>
<protein>
    <submittedName>
        <fullName evidence="1">Uncharacterized protein</fullName>
    </submittedName>
</protein>
<accession>A0A6J7WWA4</accession>